<dbReference type="Pfam" id="PF03330">
    <property type="entry name" value="DPBB_1"/>
    <property type="match status" value="1"/>
</dbReference>
<dbReference type="SUPFAM" id="SSF50685">
    <property type="entry name" value="Barwin-like endoglucanases"/>
    <property type="match status" value="1"/>
</dbReference>
<evidence type="ECO:0000313" key="5">
    <source>
        <dbReference type="Proteomes" id="UP000807716"/>
    </source>
</evidence>
<accession>A0A9P6PNW4</accession>
<organism evidence="4 5">
    <name type="scientific">Actinomortierella ambigua</name>
    <dbReference type="NCBI Taxonomy" id="1343610"/>
    <lineage>
        <taxon>Eukaryota</taxon>
        <taxon>Fungi</taxon>
        <taxon>Fungi incertae sedis</taxon>
        <taxon>Mucoromycota</taxon>
        <taxon>Mortierellomycotina</taxon>
        <taxon>Mortierellomycetes</taxon>
        <taxon>Mortierellales</taxon>
        <taxon>Mortierellaceae</taxon>
        <taxon>Actinomortierella</taxon>
    </lineage>
</organism>
<feature type="signal peptide" evidence="2">
    <location>
        <begin position="1"/>
        <end position="21"/>
    </location>
</feature>
<dbReference type="PANTHER" id="PTHR31836">
    <property type="match status" value="1"/>
</dbReference>
<dbReference type="OrthoDB" id="623670at2759"/>
<proteinExistence type="predicted"/>
<dbReference type="Gene3D" id="2.40.40.10">
    <property type="entry name" value="RlpA-like domain"/>
    <property type="match status" value="1"/>
</dbReference>
<dbReference type="InterPro" id="IPR036908">
    <property type="entry name" value="RlpA-like_sf"/>
</dbReference>
<dbReference type="EMBL" id="JAAAJB010000976">
    <property type="protein sequence ID" value="KAG0249599.1"/>
    <property type="molecule type" value="Genomic_DNA"/>
</dbReference>
<evidence type="ECO:0000256" key="1">
    <source>
        <dbReference type="ARBA" id="ARBA00022729"/>
    </source>
</evidence>
<dbReference type="InterPro" id="IPR009009">
    <property type="entry name" value="RlpA-like_DPBB"/>
</dbReference>
<dbReference type="AlphaFoldDB" id="A0A9P6PNW4"/>
<keyword evidence="5" id="KW-1185">Reference proteome</keyword>
<dbReference type="CDD" id="cd22191">
    <property type="entry name" value="DPBB_RlpA_EXP_N-like"/>
    <property type="match status" value="1"/>
</dbReference>
<evidence type="ECO:0000259" key="3">
    <source>
        <dbReference type="Pfam" id="PF03330"/>
    </source>
</evidence>
<gene>
    <name evidence="4" type="ORF">DFQ27_009913</name>
</gene>
<feature type="domain" description="RlpA-like protein double-psi beta-barrel" evidence="3">
    <location>
        <begin position="47"/>
        <end position="146"/>
    </location>
</feature>
<comment type="caution">
    <text evidence="4">The sequence shown here is derived from an EMBL/GenBank/DDBJ whole genome shotgun (WGS) entry which is preliminary data.</text>
</comment>
<sequence length="157" mass="17248">MKLSFCLLIIAALFVASIADAKPKARKPKGPKSNVHRPKSPKLKVSNGISTWYDGKGLEGAACYGRLKGRKVDARDNWPVAAVNFRHFGGEKNACFKCARVSKGNKSVNVRIIDGCRSCKPGHIDLTKGSFKKLANLNDGRISVKFRWISCKGIPEY</sequence>
<evidence type="ECO:0000313" key="4">
    <source>
        <dbReference type="EMBL" id="KAG0249599.1"/>
    </source>
</evidence>
<name>A0A9P6PNW4_9FUNG</name>
<dbReference type="PANTHER" id="PTHR31836:SF22">
    <property type="entry name" value="RLPA-LIKE PROTEIN DOUBLE-PSI BETA-BARREL DOMAIN-CONTAINING PROTEIN"/>
    <property type="match status" value="1"/>
</dbReference>
<keyword evidence="1 2" id="KW-0732">Signal</keyword>
<reference evidence="4" key="1">
    <citation type="journal article" date="2020" name="Fungal Divers.">
        <title>Resolving the Mortierellaceae phylogeny through synthesis of multi-gene phylogenetics and phylogenomics.</title>
        <authorList>
            <person name="Vandepol N."/>
            <person name="Liber J."/>
            <person name="Desiro A."/>
            <person name="Na H."/>
            <person name="Kennedy M."/>
            <person name="Barry K."/>
            <person name="Grigoriev I.V."/>
            <person name="Miller A.N."/>
            <person name="O'Donnell K."/>
            <person name="Stajich J.E."/>
            <person name="Bonito G."/>
        </authorList>
    </citation>
    <scope>NUCLEOTIDE SEQUENCE</scope>
    <source>
        <strain evidence="4">BC1065</strain>
    </source>
</reference>
<dbReference type="InterPro" id="IPR051477">
    <property type="entry name" value="Expansin_CellWall"/>
</dbReference>
<dbReference type="Proteomes" id="UP000807716">
    <property type="component" value="Unassembled WGS sequence"/>
</dbReference>
<protein>
    <recommendedName>
        <fullName evidence="3">RlpA-like protein double-psi beta-barrel domain-containing protein</fullName>
    </recommendedName>
</protein>
<evidence type="ECO:0000256" key="2">
    <source>
        <dbReference type="SAM" id="SignalP"/>
    </source>
</evidence>
<feature type="chain" id="PRO_5040105611" description="RlpA-like protein double-psi beta-barrel domain-containing protein" evidence="2">
    <location>
        <begin position="22"/>
        <end position="157"/>
    </location>
</feature>